<keyword evidence="10" id="KW-0862">Zinc</keyword>
<dbReference type="GO" id="GO:0004177">
    <property type="term" value="F:aminopeptidase activity"/>
    <property type="evidence" value="ECO:0007669"/>
    <property type="project" value="UniProtKB-KW"/>
</dbReference>
<comment type="catalytic activity">
    <reaction evidence="1">
        <text>Release of an N-terminal amino acid, Xaa-|-Yaa- from a peptide, amide or arylamide. Xaa is preferably Ala, but may be most amino acids including Pro (slow action). When a terminal hydrophobic residue is followed by a prolyl residue, the two may be released as an intact Xaa-Pro dipeptide.</text>
        <dbReference type="EC" id="3.4.11.2"/>
    </reaction>
</comment>
<dbReference type="SUPFAM" id="SSF55486">
    <property type="entry name" value="Metalloproteases ('zincins'), catalytic domain"/>
    <property type="match status" value="1"/>
</dbReference>
<keyword evidence="15" id="KW-1185">Reference proteome</keyword>
<keyword evidence="8" id="KW-0479">Metal-binding</keyword>
<organism evidence="14 15">
    <name type="scientific">Idiomarina baltica OS145</name>
    <dbReference type="NCBI Taxonomy" id="314276"/>
    <lineage>
        <taxon>Bacteria</taxon>
        <taxon>Pseudomonadati</taxon>
        <taxon>Pseudomonadota</taxon>
        <taxon>Gammaproteobacteria</taxon>
        <taxon>Alteromonadales</taxon>
        <taxon>Idiomarinaceae</taxon>
        <taxon>Idiomarina</taxon>
    </lineage>
</organism>
<protein>
    <recommendedName>
        <fullName evidence="5">Aminopeptidase N</fullName>
        <ecNumber evidence="4">3.4.11.2</ecNumber>
    </recommendedName>
</protein>
<dbReference type="Pfam" id="PF01433">
    <property type="entry name" value="Peptidase_M1"/>
    <property type="match status" value="1"/>
</dbReference>
<evidence type="ECO:0000313" key="15">
    <source>
        <dbReference type="Proteomes" id="UP000016543"/>
    </source>
</evidence>
<evidence type="ECO:0000259" key="12">
    <source>
        <dbReference type="Pfam" id="PF01433"/>
    </source>
</evidence>
<name>A0ABM9WMS0_9GAMM</name>
<dbReference type="InterPro" id="IPR050344">
    <property type="entry name" value="Peptidase_M1_aminopeptidases"/>
</dbReference>
<comment type="cofactor">
    <cofactor evidence="2">
        <name>Zn(2+)</name>
        <dbReference type="ChEBI" id="CHEBI:29105"/>
    </cofactor>
</comment>
<dbReference type="EMBL" id="AAMX01000007">
    <property type="protein sequence ID" value="EAQ32236.1"/>
    <property type="molecule type" value="Genomic_DNA"/>
</dbReference>
<dbReference type="PANTHER" id="PTHR11533">
    <property type="entry name" value="PROTEASE M1 ZINC METALLOPROTEASE"/>
    <property type="match status" value="1"/>
</dbReference>
<gene>
    <name evidence="14" type="ORF">OS145_08392</name>
</gene>
<evidence type="ECO:0000256" key="2">
    <source>
        <dbReference type="ARBA" id="ARBA00001947"/>
    </source>
</evidence>
<dbReference type="InterPro" id="IPR014782">
    <property type="entry name" value="Peptidase_M1_dom"/>
</dbReference>
<dbReference type="InterPro" id="IPR045357">
    <property type="entry name" value="Aminopeptidase_N-like_N"/>
</dbReference>
<accession>A0ABM9WMS0</accession>
<feature type="domain" description="Aminopeptidase N-like N-terminal" evidence="13">
    <location>
        <begin position="67"/>
        <end position="236"/>
    </location>
</feature>
<dbReference type="InterPro" id="IPR001930">
    <property type="entry name" value="Peptidase_M1"/>
</dbReference>
<dbReference type="Gene3D" id="2.60.40.1730">
    <property type="entry name" value="tricorn interacting facor f3 domain"/>
    <property type="match status" value="1"/>
</dbReference>
<dbReference type="InterPro" id="IPR042097">
    <property type="entry name" value="Aminopeptidase_N-like_N_sf"/>
</dbReference>
<reference evidence="14 15" key="1">
    <citation type="submission" date="2006-01" db="EMBL/GenBank/DDBJ databases">
        <authorList>
            <person name="Brettar I."/>
            <person name="Hofle M."/>
            <person name="Ferriera S."/>
            <person name="Johnson J."/>
            <person name="Kravitz S."/>
            <person name="Halpern A."/>
            <person name="Remington K."/>
            <person name="Beeson K."/>
            <person name="Tran B."/>
            <person name="Rogers Y.-H."/>
            <person name="Friedman R."/>
            <person name="Venter J.C."/>
        </authorList>
    </citation>
    <scope>NUCLEOTIDE SEQUENCE [LARGE SCALE GENOMIC DNA]</scope>
    <source>
        <strain evidence="14 15">OS145</strain>
    </source>
</reference>
<dbReference type="PRINTS" id="PR00756">
    <property type="entry name" value="ALADIPTASE"/>
</dbReference>
<comment type="caution">
    <text evidence="14">The sequence shown here is derived from an EMBL/GenBank/DDBJ whole genome shotgun (WGS) entry which is preliminary data.</text>
</comment>
<dbReference type="PROSITE" id="PS51257">
    <property type="entry name" value="PROKAR_LIPOPROTEIN"/>
    <property type="match status" value="1"/>
</dbReference>
<evidence type="ECO:0000256" key="9">
    <source>
        <dbReference type="ARBA" id="ARBA00022801"/>
    </source>
</evidence>
<dbReference type="Pfam" id="PF17900">
    <property type="entry name" value="Peptidase_M1_N"/>
    <property type="match status" value="1"/>
</dbReference>
<keyword evidence="9" id="KW-0378">Hydrolase</keyword>
<evidence type="ECO:0000259" key="13">
    <source>
        <dbReference type="Pfam" id="PF17900"/>
    </source>
</evidence>
<keyword evidence="7" id="KW-0645">Protease</keyword>
<dbReference type="EC" id="3.4.11.2" evidence="4"/>
<evidence type="ECO:0000256" key="8">
    <source>
        <dbReference type="ARBA" id="ARBA00022723"/>
    </source>
</evidence>
<comment type="similarity">
    <text evidence="3">Belongs to the peptidase M1 family.</text>
</comment>
<dbReference type="InterPro" id="IPR027268">
    <property type="entry name" value="Peptidase_M4/M1_CTD_sf"/>
</dbReference>
<sequence>MYKYKNKRGENMGSNAINSALVLGILSATALSGCSTPIQEQPTLAQTLETGGALKPLQKNIELDQADLFFDIHPETKSVIGTTTLTLTVTAEQKQLLLDLDNNYRISSITAAGHPVSDFSHEKGEIRFTLPDSVTVNQPFEVTINYEGQPHVAERAPWDGGYVWSKTESGQPWIATAVQGEGCDLIWPCLDHPTFEPQQTDIRIRVPKGLVAASNGRLIETTEGDDWSEYHWRSEQSQNNYGIALNIGPYDKLETTYHSRYGHEYPLVFYYLRGEKEKAQKLFAEFPKQLEFYERVIGPYPFYAEKMGVVQTPHLGMEHQTINAYGQDYKPGKYDFDWLLQHELAHEWFGNQVTNTDWDHMWLHEGFGTYMQPLYGQYLHGDALYHTMMYDQRIGIRNEHPIVSNKPMSEDDVYKADRGPGSDIYQKGAWVLHTLRYLIGDEAFFNATQQLVYGTDDPKPGNFKPHFADTQDFIDAVNAETGKDMTWFFEHYIYQAALPELVSERDGDQLTLHFKSAAKAPFTMPVEIRVGGELRTVVVSKEAKTITLPSNDVHIVLDPESKILRQQDYLDEYSAFEAK</sequence>
<dbReference type="CDD" id="cd09603">
    <property type="entry name" value="M1_APN_like"/>
    <property type="match status" value="1"/>
</dbReference>
<evidence type="ECO:0000256" key="10">
    <source>
        <dbReference type="ARBA" id="ARBA00022833"/>
    </source>
</evidence>
<dbReference type="PANTHER" id="PTHR11533:SF174">
    <property type="entry name" value="PUROMYCIN-SENSITIVE AMINOPEPTIDASE-RELATED"/>
    <property type="match status" value="1"/>
</dbReference>
<dbReference type="SUPFAM" id="SSF63737">
    <property type="entry name" value="Leukotriene A4 hydrolase N-terminal domain"/>
    <property type="match status" value="1"/>
</dbReference>
<evidence type="ECO:0000313" key="14">
    <source>
        <dbReference type="EMBL" id="EAQ32236.1"/>
    </source>
</evidence>
<proteinExistence type="inferred from homology"/>
<dbReference type="Gene3D" id="1.10.390.10">
    <property type="entry name" value="Neutral Protease Domain 2"/>
    <property type="match status" value="1"/>
</dbReference>
<evidence type="ECO:0000256" key="11">
    <source>
        <dbReference type="ARBA" id="ARBA00023049"/>
    </source>
</evidence>
<evidence type="ECO:0000256" key="7">
    <source>
        <dbReference type="ARBA" id="ARBA00022670"/>
    </source>
</evidence>
<dbReference type="Proteomes" id="UP000016543">
    <property type="component" value="Unassembled WGS sequence"/>
</dbReference>
<evidence type="ECO:0000256" key="5">
    <source>
        <dbReference type="ARBA" id="ARBA00015611"/>
    </source>
</evidence>
<evidence type="ECO:0000256" key="3">
    <source>
        <dbReference type="ARBA" id="ARBA00010136"/>
    </source>
</evidence>
<evidence type="ECO:0000256" key="1">
    <source>
        <dbReference type="ARBA" id="ARBA00000098"/>
    </source>
</evidence>
<evidence type="ECO:0000256" key="6">
    <source>
        <dbReference type="ARBA" id="ARBA00022438"/>
    </source>
</evidence>
<keyword evidence="11" id="KW-0482">Metalloprotease</keyword>
<keyword evidence="6 14" id="KW-0031">Aminopeptidase</keyword>
<evidence type="ECO:0000256" key="4">
    <source>
        <dbReference type="ARBA" id="ARBA00012564"/>
    </source>
</evidence>
<feature type="domain" description="Peptidase M1 membrane alanine aminopeptidase" evidence="12">
    <location>
        <begin position="339"/>
        <end position="492"/>
    </location>
</feature>